<accession>A0ACB7XP06</accession>
<dbReference type="Proteomes" id="UP000828048">
    <property type="component" value="Chromosome 1"/>
</dbReference>
<keyword evidence="2" id="KW-1185">Reference proteome</keyword>
<comment type="caution">
    <text evidence="1">The sequence shown here is derived from an EMBL/GenBank/DDBJ whole genome shotgun (WGS) entry which is preliminary data.</text>
</comment>
<name>A0ACB7XP06_9ERIC</name>
<proteinExistence type="predicted"/>
<organism evidence="1 2">
    <name type="scientific">Vaccinium darrowii</name>
    <dbReference type="NCBI Taxonomy" id="229202"/>
    <lineage>
        <taxon>Eukaryota</taxon>
        <taxon>Viridiplantae</taxon>
        <taxon>Streptophyta</taxon>
        <taxon>Embryophyta</taxon>
        <taxon>Tracheophyta</taxon>
        <taxon>Spermatophyta</taxon>
        <taxon>Magnoliopsida</taxon>
        <taxon>eudicotyledons</taxon>
        <taxon>Gunneridae</taxon>
        <taxon>Pentapetalae</taxon>
        <taxon>asterids</taxon>
        <taxon>Ericales</taxon>
        <taxon>Ericaceae</taxon>
        <taxon>Vaccinioideae</taxon>
        <taxon>Vaccinieae</taxon>
        <taxon>Vaccinium</taxon>
    </lineage>
</organism>
<sequence>MTSLVAHTLGSAIAIESILVFSLGVLLLYFACKCAIVLVHDKRRPAPRDIELSRYKVPVRELKYESPSTASHGAQTQHIHIASSTDLSQSVTHFTGWCSSPLFKSQPSNICQRLFRQLGHGESSKDIHHSSQSSSDHHEGLSSLSHPT</sequence>
<reference evidence="1 2" key="1">
    <citation type="journal article" date="2021" name="Hortic Res">
        <title>High-quality reference genome and annotation aids understanding of berry development for evergreen blueberry (Vaccinium darrowii).</title>
        <authorList>
            <person name="Yu J."/>
            <person name="Hulse-Kemp A.M."/>
            <person name="Babiker E."/>
            <person name="Staton M."/>
        </authorList>
    </citation>
    <scope>NUCLEOTIDE SEQUENCE [LARGE SCALE GENOMIC DNA]</scope>
    <source>
        <strain evidence="2">cv. NJ 8807/NJ 8810</strain>
        <tissue evidence="1">Young leaf</tissue>
    </source>
</reference>
<evidence type="ECO:0000313" key="1">
    <source>
        <dbReference type="EMBL" id="KAH7842539.1"/>
    </source>
</evidence>
<protein>
    <submittedName>
        <fullName evidence="1">Uncharacterized protein</fullName>
    </submittedName>
</protein>
<evidence type="ECO:0000313" key="2">
    <source>
        <dbReference type="Proteomes" id="UP000828048"/>
    </source>
</evidence>
<gene>
    <name evidence="1" type="ORF">Vadar_006525</name>
</gene>
<dbReference type="EMBL" id="CM037151">
    <property type="protein sequence ID" value="KAH7842539.1"/>
    <property type="molecule type" value="Genomic_DNA"/>
</dbReference>